<dbReference type="AlphaFoldDB" id="A0AAN9J8I1"/>
<gene>
    <name evidence="1" type="ORF">RJT34_17011</name>
</gene>
<keyword evidence="2" id="KW-1185">Reference proteome</keyword>
<evidence type="ECO:0000313" key="2">
    <source>
        <dbReference type="Proteomes" id="UP001359559"/>
    </source>
</evidence>
<dbReference type="Proteomes" id="UP001359559">
    <property type="component" value="Unassembled WGS sequence"/>
</dbReference>
<proteinExistence type="predicted"/>
<sequence length="110" mass="12549">MKNRKHQNGYNVDLEARPTRPDRKQPLLLQVFHSSVYLTLNSVLLSLSSSKSLSISTTLISKSSQSGLPSPNINCCKNWYFDLCLNQIVFESVICGRFVCWVHTYMIVHT</sequence>
<name>A0AAN9J8I1_CLITE</name>
<protein>
    <submittedName>
        <fullName evidence="1">Uncharacterized protein</fullName>
    </submittedName>
</protein>
<reference evidence="1 2" key="1">
    <citation type="submission" date="2024-01" db="EMBL/GenBank/DDBJ databases">
        <title>The genomes of 5 underutilized Papilionoideae crops provide insights into root nodulation and disease resistance.</title>
        <authorList>
            <person name="Yuan L."/>
        </authorList>
    </citation>
    <scope>NUCLEOTIDE SEQUENCE [LARGE SCALE GENOMIC DNA]</scope>
    <source>
        <strain evidence="1">LY-2023</strain>
        <tissue evidence="1">Leaf</tissue>
    </source>
</reference>
<dbReference type="EMBL" id="JAYKXN010000004">
    <property type="protein sequence ID" value="KAK7294128.1"/>
    <property type="molecule type" value="Genomic_DNA"/>
</dbReference>
<evidence type="ECO:0000313" key="1">
    <source>
        <dbReference type="EMBL" id="KAK7294128.1"/>
    </source>
</evidence>
<organism evidence="1 2">
    <name type="scientific">Clitoria ternatea</name>
    <name type="common">Butterfly pea</name>
    <dbReference type="NCBI Taxonomy" id="43366"/>
    <lineage>
        <taxon>Eukaryota</taxon>
        <taxon>Viridiplantae</taxon>
        <taxon>Streptophyta</taxon>
        <taxon>Embryophyta</taxon>
        <taxon>Tracheophyta</taxon>
        <taxon>Spermatophyta</taxon>
        <taxon>Magnoliopsida</taxon>
        <taxon>eudicotyledons</taxon>
        <taxon>Gunneridae</taxon>
        <taxon>Pentapetalae</taxon>
        <taxon>rosids</taxon>
        <taxon>fabids</taxon>
        <taxon>Fabales</taxon>
        <taxon>Fabaceae</taxon>
        <taxon>Papilionoideae</taxon>
        <taxon>50 kb inversion clade</taxon>
        <taxon>NPAAA clade</taxon>
        <taxon>indigoferoid/millettioid clade</taxon>
        <taxon>Phaseoleae</taxon>
        <taxon>Clitoria</taxon>
    </lineage>
</organism>
<comment type="caution">
    <text evidence="1">The sequence shown here is derived from an EMBL/GenBank/DDBJ whole genome shotgun (WGS) entry which is preliminary data.</text>
</comment>
<accession>A0AAN9J8I1</accession>